<organism evidence="1 2">
    <name type="scientific">Thanatephorus cucumeris (strain AG1-IB / isolate 7/3/14)</name>
    <name type="common">Lettuce bottom rot fungus</name>
    <name type="synonym">Rhizoctonia solani</name>
    <dbReference type="NCBI Taxonomy" id="1108050"/>
    <lineage>
        <taxon>Eukaryota</taxon>
        <taxon>Fungi</taxon>
        <taxon>Dikarya</taxon>
        <taxon>Basidiomycota</taxon>
        <taxon>Agaricomycotina</taxon>
        <taxon>Agaricomycetes</taxon>
        <taxon>Cantharellales</taxon>
        <taxon>Ceratobasidiaceae</taxon>
        <taxon>Rhizoctonia</taxon>
        <taxon>Rhizoctonia solani AG-1</taxon>
    </lineage>
</organism>
<dbReference type="Proteomes" id="UP000059188">
    <property type="component" value="Unassembled WGS sequence"/>
</dbReference>
<reference evidence="1 2" key="1">
    <citation type="submission" date="2014-11" db="EMBL/GenBank/DDBJ databases">
        <authorList>
            <person name="Wibberg Daniel"/>
        </authorList>
    </citation>
    <scope>NUCLEOTIDE SEQUENCE [LARGE SCALE GENOMIC DNA]</scope>
    <source>
        <strain evidence="1">Rhizoctonia solani AG1-IB 7/3/14</strain>
    </source>
</reference>
<protein>
    <submittedName>
        <fullName evidence="1">Uncharacterized protein</fullName>
    </submittedName>
</protein>
<sequence length="144" mass="16086">MPARDATMKELVHFAKLPKLQHLLLNLDLTPVYREDTPTPAVGLALHTLETKGHFSPTGDLAALAKALLLLWPNLQYVTCRRNKDITLGVRFHETIVQSLNSFLSMTREAIRLKDGIAKKYESVELAPSDFLSATHHPTTSSKE</sequence>
<keyword evidence="2" id="KW-1185">Reference proteome</keyword>
<evidence type="ECO:0000313" key="1">
    <source>
        <dbReference type="EMBL" id="CEL53906.1"/>
    </source>
</evidence>
<dbReference type="AlphaFoldDB" id="A0A0B7F766"/>
<name>A0A0B7F766_THACB</name>
<gene>
    <name evidence="1" type="ORF">RSOLAG1IB_06688</name>
</gene>
<evidence type="ECO:0000313" key="2">
    <source>
        <dbReference type="Proteomes" id="UP000059188"/>
    </source>
</evidence>
<proteinExistence type="predicted"/>
<dbReference type="EMBL" id="LN679113">
    <property type="protein sequence ID" value="CEL53906.1"/>
    <property type="molecule type" value="Genomic_DNA"/>
</dbReference>
<accession>A0A0B7F766</accession>